<dbReference type="EMBL" id="QPFP01000036">
    <property type="protein sequence ID" value="TEB27944.1"/>
    <property type="molecule type" value="Genomic_DNA"/>
</dbReference>
<organism evidence="2 3">
    <name type="scientific">Coprinellus micaceus</name>
    <name type="common">Glistening ink-cap mushroom</name>
    <name type="synonym">Coprinus micaceus</name>
    <dbReference type="NCBI Taxonomy" id="71717"/>
    <lineage>
        <taxon>Eukaryota</taxon>
        <taxon>Fungi</taxon>
        <taxon>Dikarya</taxon>
        <taxon>Basidiomycota</taxon>
        <taxon>Agaricomycotina</taxon>
        <taxon>Agaricomycetes</taxon>
        <taxon>Agaricomycetidae</taxon>
        <taxon>Agaricales</taxon>
        <taxon>Agaricineae</taxon>
        <taxon>Psathyrellaceae</taxon>
        <taxon>Coprinellus</taxon>
    </lineage>
</organism>
<evidence type="ECO:0000313" key="3">
    <source>
        <dbReference type="Proteomes" id="UP000298030"/>
    </source>
</evidence>
<protein>
    <recommendedName>
        <fullName evidence="1">DUF6593 domain-containing protein</fullName>
    </recommendedName>
</protein>
<evidence type="ECO:0000313" key="2">
    <source>
        <dbReference type="EMBL" id="TEB27944.1"/>
    </source>
</evidence>
<sequence>MEFHLTTRDPFHSDFCRTEGDITQVIYRTICPYKVKNRRGTINKVIPKDPNSSVVNLRDEFERIGEVDFRVFDPSIITFRGKAEGSGTLFRRGKAGWLSLDRIFTGPDGREYRWVLGSVKPTLYVNDEAKTKVAKFNPKGFSARSAPATLVVYPEGEQMVDLIVVMLVYIEIKRRDHHS</sequence>
<dbReference type="Proteomes" id="UP000298030">
    <property type="component" value="Unassembled WGS sequence"/>
</dbReference>
<keyword evidence="3" id="KW-1185">Reference proteome</keyword>
<feature type="domain" description="DUF6593" evidence="1">
    <location>
        <begin position="24"/>
        <end position="176"/>
    </location>
</feature>
<dbReference type="OrthoDB" id="3360976at2759"/>
<evidence type="ECO:0000259" key="1">
    <source>
        <dbReference type="Pfam" id="PF20236"/>
    </source>
</evidence>
<proteinExistence type="predicted"/>
<gene>
    <name evidence="2" type="ORF">FA13DRAFT_1736132</name>
</gene>
<dbReference type="InterPro" id="IPR046528">
    <property type="entry name" value="DUF6593"/>
</dbReference>
<reference evidence="2 3" key="1">
    <citation type="journal article" date="2019" name="Nat. Ecol. Evol.">
        <title>Megaphylogeny resolves global patterns of mushroom evolution.</title>
        <authorList>
            <person name="Varga T."/>
            <person name="Krizsan K."/>
            <person name="Foldi C."/>
            <person name="Dima B."/>
            <person name="Sanchez-Garcia M."/>
            <person name="Sanchez-Ramirez S."/>
            <person name="Szollosi G.J."/>
            <person name="Szarkandi J.G."/>
            <person name="Papp V."/>
            <person name="Albert L."/>
            <person name="Andreopoulos W."/>
            <person name="Angelini C."/>
            <person name="Antonin V."/>
            <person name="Barry K.W."/>
            <person name="Bougher N.L."/>
            <person name="Buchanan P."/>
            <person name="Buyck B."/>
            <person name="Bense V."/>
            <person name="Catcheside P."/>
            <person name="Chovatia M."/>
            <person name="Cooper J."/>
            <person name="Damon W."/>
            <person name="Desjardin D."/>
            <person name="Finy P."/>
            <person name="Geml J."/>
            <person name="Haridas S."/>
            <person name="Hughes K."/>
            <person name="Justo A."/>
            <person name="Karasinski D."/>
            <person name="Kautmanova I."/>
            <person name="Kiss B."/>
            <person name="Kocsube S."/>
            <person name="Kotiranta H."/>
            <person name="LaButti K.M."/>
            <person name="Lechner B.E."/>
            <person name="Liimatainen K."/>
            <person name="Lipzen A."/>
            <person name="Lukacs Z."/>
            <person name="Mihaltcheva S."/>
            <person name="Morgado L.N."/>
            <person name="Niskanen T."/>
            <person name="Noordeloos M.E."/>
            <person name="Ohm R.A."/>
            <person name="Ortiz-Santana B."/>
            <person name="Ovrebo C."/>
            <person name="Racz N."/>
            <person name="Riley R."/>
            <person name="Savchenko A."/>
            <person name="Shiryaev A."/>
            <person name="Soop K."/>
            <person name="Spirin V."/>
            <person name="Szebenyi C."/>
            <person name="Tomsovsky M."/>
            <person name="Tulloss R.E."/>
            <person name="Uehling J."/>
            <person name="Grigoriev I.V."/>
            <person name="Vagvolgyi C."/>
            <person name="Papp T."/>
            <person name="Martin F.M."/>
            <person name="Miettinen O."/>
            <person name="Hibbett D.S."/>
            <person name="Nagy L.G."/>
        </authorList>
    </citation>
    <scope>NUCLEOTIDE SEQUENCE [LARGE SCALE GENOMIC DNA]</scope>
    <source>
        <strain evidence="2 3">FP101781</strain>
    </source>
</reference>
<dbReference type="AlphaFoldDB" id="A0A4Y7T1V9"/>
<dbReference type="Pfam" id="PF20236">
    <property type="entry name" value="DUF6593"/>
    <property type="match status" value="1"/>
</dbReference>
<accession>A0A4Y7T1V9</accession>
<comment type="caution">
    <text evidence="2">The sequence shown here is derived from an EMBL/GenBank/DDBJ whole genome shotgun (WGS) entry which is preliminary data.</text>
</comment>
<name>A0A4Y7T1V9_COPMI</name>